<organism evidence="2 3">
    <name type="scientific">Prorocentrum cordatum</name>
    <dbReference type="NCBI Taxonomy" id="2364126"/>
    <lineage>
        <taxon>Eukaryota</taxon>
        <taxon>Sar</taxon>
        <taxon>Alveolata</taxon>
        <taxon>Dinophyceae</taxon>
        <taxon>Prorocentrales</taxon>
        <taxon>Prorocentraceae</taxon>
        <taxon>Prorocentrum</taxon>
    </lineage>
</organism>
<name>A0ABN9TFX5_9DINO</name>
<reference evidence="2" key="1">
    <citation type="submission" date="2023-10" db="EMBL/GenBank/DDBJ databases">
        <authorList>
            <person name="Chen Y."/>
            <person name="Shah S."/>
            <person name="Dougan E. K."/>
            <person name="Thang M."/>
            <person name="Chan C."/>
        </authorList>
    </citation>
    <scope>NUCLEOTIDE SEQUENCE [LARGE SCALE GENOMIC DNA]</scope>
</reference>
<keyword evidence="3" id="KW-1185">Reference proteome</keyword>
<accession>A0ABN9TFX5</accession>
<feature type="region of interest" description="Disordered" evidence="1">
    <location>
        <begin position="931"/>
        <end position="953"/>
    </location>
</feature>
<dbReference type="Proteomes" id="UP001189429">
    <property type="component" value="Unassembled WGS sequence"/>
</dbReference>
<sequence length="953" mass="104625">MAPTKGGKKAKAKAKSEPPPQDGEADDIAPPPVKVQKTVCAGAALVVDGQVTGMNTDHFERLDVARDDVLNHASFKGIKTAAPLGIGKGGTKSPFNLDDFKIAIKDEGVYECGGNWWWINQNYQPVRNVYINENMVEKDIAEKFAKPVSHVEHEILVGVSRDTRNATVPVAGTLERLSPSEFDDAFLLAVHASVNADDKAALKIWNTAFLTVKFRFVAIDNEDDKMYKSIKERNRVSHNAEVASRTMLQRLLEFVYVLQRSTSNHGPLDAKDMAKLWNDNIGGTSGPSGEPISETYAKTAVAVYKAMILDTDVRQALIHSEKHFNKKSPFDSIYKLEAIMSKCKNNGAVMSFVINHITDTVLNGLTSPGEYAHRTMVGKGNNNKGTIDVFMLKYHALIHLTLGFPGEYSIDDTFVIETLKKIGNHQGYRQMSGYTADRKELSWWAKMTKSGRKLYELIEDLVYKTTFDGVIKQVLRNAGGNSQSMVAEVLNTCPVKDAVSEFIAELSAEKPEVQPPVIDLDGAGTDECGRASKTCAAITGEISIKEVAGQHIEAEMEDKLTPWLEFAQKLVSQWVDLHVEPDTGPQIGDILKKTNLPDMKGTPKVDNVLAYYDVKQAGTSNVSPHIRHPNFRAEHLRKCVVGFQDGRGSPDELVEGDMFMILDAQSHGNHGAFATALNKTSEPKPMVKEKRVYYLSYDEQSLKNRKSTVRETKVDQVEQAVVFTASTLHLAYKKRKFFNSSNQGNSIFPIAMPNYENTWRVPPKVRKQLFGKRGVILAGGAASSSYDPPTFKDGMEPSVVHFTALEETFALVCIRNKISYVGLVNSDEHKLLFRNRLIQRVYQDLSTEGSSNYQATCASLMKEVAGTMPKPAAADATVKDKGKDDTSVAVAKRGKSKAAASATSGVPAGDNPLTSKRLEILAKLQGLSQANGVAGNAETASADAVQEEKIDID</sequence>
<dbReference type="EMBL" id="CAUYUJ010014672">
    <property type="protein sequence ID" value="CAK0844541.1"/>
    <property type="molecule type" value="Genomic_DNA"/>
</dbReference>
<evidence type="ECO:0000256" key="1">
    <source>
        <dbReference type="SAM" id="MobiDB-lite"/>
    </source>
</evidence>
<feature type="region of interest" description="Disordered" evidence="1">
    <location>
        <begin position="1"/>
        <end position="31"/>
    </location>
</feature>
<evidence type="ECO:0008006" key="4">
    <source>
        <dbReference type="Google" id="ProtNLM"/>
    </source>
</evidence>
<proteinExistence type="predicted"/>
<feature type="compositionally biased region" description="Basic residues" evidence="1">
    <location>
        <begin position="1"/>
        <end position="13"/>
    </location>
</feature>
<evidence type="ECO:0000313" key="2">
    <source>
        <dbReference type="EMBL" id="CAK0844541.1"/>
    </source>
</evidence>
<gene>
    <name evidence="2" type="ORF">PCOR1329_LOCUS38617</name>
</gene>
<comment type="caution">
    <text evidence="2">The sequence shown here is derived from an EMBL/GenBank/DDBJ whole genome shotgun (WGS) entry which is preliminary data.</text>
</comment>
<protein>
    <recommendedName>
        <fullName evidence="4">DNA-directed RNA polymerase</fullName>
    </recommendedName>
</protein>
<evidence type="ECO:0000313" key="3">
    <source>
        <dbReference type="Proteomes" id="UP001189429"/>
    </source>
</evidence>